<protein>
    <submittedName>
        <fullName evidence="1">Uncharacterized protein</fullName>
    </submittedName>
</protein>
<evidence type="ECO:0000313" key="1">
    <source>
        <dbReference type="EMBL" id="KAJ9556802.1"/>
    </source>
</evidence>
<evidence type="ECO:0000313" key="2">
    <source>
        <dbReference type="Proteomes" id="UP001172457"/>
    </source>
</evidence>
<gene>
    <name evidence="1" type="ORF">OSB04_011416</name>
</gene>
<keyword evidence="2" id="KW-1185">Reference proteome</keyword>
<sequence>MAAKAMVTSYSLLTSKHNIFHSASHHRRPCTNAPGFVSENRIPIRPLSVSWSRPANISMKVFATSAATPVIPTSKSSPSDVPTVVDVDLGDRSYPIYIGSGLLNQPDLLQRY</sequence>
<name>A0AA38WDN5_9ASTR</name>
<dbReference type="Proteomes" id="UP001172457">
    <property type="component" value="Chromosome 3"/>
</dbReference>
<proteinExistence type="predicted"/>
<comment type="caution">
    <text evidence="1">The sequence shown here is derived from an EMBL/GenBank/DDBJ whole genome shotgun (WGS) entry which is preliminary data.</text>
</comment>
<accession>A0AA38WDN5</accession>
<organism evidence="1 2">
    <name type="scientific">Centaurea solstitialis</name>
    <name type="common">yellow star-thistle</name>
    <dbReference type="NCBI Taxonomy" id="347529"/>
    <lineage>
        <taxon>Eukaryota</taxon>
        <taxon>Viridiplantae</taxon>
        <taxon>Streptophyta</taxon>
        <taxon>Embryophyta</taxon>
        <taxon>Tracheophyta</taxon>
        <taxon>Spermatophyta</taxon>
        <taxon>Magnoliopsida</taxon>
        <taxon>eudicotyledons</taxon>
        <taxon>Gunneridae</taxon>
        <taxon>Pentapetalae</taxon>
        <taxon>asterids</taxon>
        <taxon>campanulids</taxon>
        <taxon>Asterales</taxon>
        <taxon>Asteraceae</taxon>
        <taxon>Carduoideae</taxon>
        <taxon>Cardueae</taxon>
        <taxon>Centaureinae</taxon>
        <taxon>Centaurea</taxon>
    </lineage>
</organism>
<dbReference type="EMBL" id="JARYMX010000003">
    <property type="protein sequence ID" value="KAJ9556802.1"/>
    <property type="molecule type" value="Genomic_DNA"/>
</dbReference>
<dbReference type="AlphaFoldDB" id="A0AA38WDN5"/>
<reference evidence="1" key="1">
    <citation type="submission" date="2023-03" db="EMBL/GenBank/DDBJ databases">
        <title>Chromosome-scale reference genome and RAD-based genetic map of yellow starthistle (Centaurea solstitialis) reveal putative structural variation and QTLs associated with invader traits.</title>
        <authorList>
            <person name="Reatini B."/>
            <person name="Cang F.A."/>
            <person name="Jiang Q."/>
            <person name="Mckibben M.T.W."/>
            <person name="Barker M.S."/>
            <person name="Rieseberg L.H."/>
            <person name="Dlugosch K.M."/>
        </authorList>
    </citation>
    <scope>NUCLEOTIDE SEQUENCE</scope>
    <source>
        <strain evidence="1">CAN-66</strain>
        <tissue evidence="1">Leaf</tissue>
    </source>
</reference>